<evidence type="ECO:0000313" key="6">
    <source>
        <dbReference type="Proteomes" id="UP000324143"/>
    </source>
</evidence>
<dbReference type="Pfam" id="PF01656">
    <property type="entry name" value="CbiA"/>
    <property type="match status" value="1"/>
</dbReference>
<dbReference type="CDD" id="cd03110">
    <property type="entry name" value="SIMIBI_bact_arch"/>
    <property type="match status" value="1"/>
</dbReference>
<dbReference type="PROSITE" id="PS00198">
    <property type="entry name" value="4FE4S_FER_1"/>
    <property type="match status" value="1"/>
</dbReference>
<evidence type="ECO:0000256" key="3">
    <source>
        <dbReference type="ARBA" id="ARBA00023014"/>
    </source>
</evidence>
<dbReference type="PROSITE" id="PS51379">
    <property type="entry name" value="4FE4S_FER_2"/>
    <property type="match status" value="2"/>
</dbReference>
<feature type="domain" description="4Fe-4S ferredoxin-type" evidence="4">
    <location>
        <begin position="61"/>
        <end position="90"/>
    </location>
</feature>
<keyword evidence="2" id="KW-0408">Iron</keyword>
<dbReference type="GO" id="GO:0046872">
    <property type="term" value="F:metal ion binding"/>
    <property type="evidence" value="ECO:0007669"/>
    <property type="project" value="UniProtKB-KW"/>
</dbReference>
<dbReference type="SUPFAM" id="SSF54862">
    <property type="entry name" value="4Fe-4S ferredoxins"/>
    <property type="match status" value="1"/>
</dbReference>
<keyword evidence="3" id="KW-0411">Iron-sulfur</keyword>
<keyword evidence="1" id="KW-0479">Metal-binding</keyword>
<evidence type="ECO:0000313" key="5">
    <source>
        <dbReference type="EMBL" id="TYB30351.1"/>
    </source>
</evidence>
<name>A0A5D0MFV5_9BACT</name>
<keyword evidence="6" id="KW-1185">Reference proteome</keyword>
<dbReference type="Gene3D" id="3.30.70.20">
    <property type="match status" value="1"/>
</dbReference>
<protein>
    <submittedName>
        <fullName evidence="5">P-loop NTPase</fullName>
    </submittedName>
</protein>
<gene>
    <name evidence="5" type="ORF">FXF47_09435</name>
</gene>
<organism evidence="5 6">
    <name type="scientific">Candidatus Mcinerneyibacterium aminivorans</name>
    <dbReference type="NCBI Taxonomy" id="2703815"/>
    <lineage>
        <taxon>Bacteria</taxon>
        <taxon>Candidatus Macinerneyibacteriota</taxon>
        <taxon>Candidatus Mcinerneyibacteria</taxon>
        <taxon>Candidatus Mcinerneyibacteriales</taxon>
        <taxon>Candidatus Mcinerneyibacteriaceae</taxon>
        <taxon>Candidatus Mcinerneyibacterium</taxon>
    </lineage>
</organism>
<dbReference type="InterPro" id="IPR017896">
    <property type="entry name" value="4Fe4S_Fe-S-bd"/>
</dbReference>
<dbReference type="PANTHER" id="PTHR43534">
    <property type="entry name" value="MIND SUPERFAMILY P-LOOP ATPASE CONTAINING AN INSERTED FERREDOXIN DOMAIN"/>
    <property type="match status" value="1"/>
</dbReference>
<dbReference type="PANTHER" id="PTHR43534:SF1">
    <property type="entry name" value="4FE-4S CLUSTER CONTAINING PARA FAMILY ATPASE PROTEIN"/>
    <property type="match status" value="1"/>
</dbReference>
<dbReference type="GO" id="GO:0051536">
    <property type="term" value="F:iron-sulfur cluster binding"/>
    <property type="evidence" value="ECO:0007669"/>
    <property type="project" value="UniProtKB-KW"/>
</dbReference>
<dbReference type="InterPro" id="IPR017900">
    <property type="entry name" value="4Fe4S_Fe_S_CS"/>
</dbReference>
<dbReference type="Gene3D" id="3.40.50.300">
    <property type="entry name" value="P-loop containing nucleotide triphosphate hydrolases"/>
    <property type="match status" value="1"/>
</dbReference>
<accession>A0A5D0MFV5</accession>
<evidence type="ECO:0000259" key="4">
    <source>
        <dbReference type="PROSITE" id="PS51379"/>
    </source>
</evidence>
<dbReference type="EMBL" id="VSIX01000139">
    <property type="protein sequence ID" value="TYB30351.1"/>
    <property type="molecule type" value="Genomic_DNA"/>
</dbReference>
<dbReference type="SUPFAM" id="SSF52540">
    <property type="entry name" value="P-loop containing nucleoside triphosphate hydrolases"/>
    <property type="match status" value="1"/>
</dbReference>
<proteinExistence type="predicted"/>
<evidence type="ECO:0000256" key="1">
    <source>
        <dbReference type="ARBA" id="ARBA00022723"/>
    </source>
</evidence>
<feature type="domain" description="4Fe-4S ferredoxin-type" evidence="4">
    <location>
        <begin position="92"/>
        <end position="119"/>
    </location>
</feature>
<dbReference type="AlphaFoldDB" id="A0A5D0MFV5"/>
<comment type="caution">
    <text evidence="5">The sequence shown here is derived from an EMBL/GenBank/DDBJ whole genome shotgun (WGS) entry which is preliminary data.</text>
</comment>
<evidence type="ECO:0000256" key="2">
    <source>
        <dbReference type="ARBA" id="ARBA00023004"/>
    </source>
</evidence>
<dbReference type="InterPro" id="IPR027417">
    <property type="entry name" value="P-loop_NTPase"/>
</dbReference>
<sequence>MSLKQTVVLSGKGGAGKTTLTATLAKLLKNKIIVDADVDAADMFILMKPKIEKKEKFKGKPVAKINQQQCIKCGKCMDLCRFDAINLVEGDYKINEYMCDGCTLCDIACPVDAIDMLPQIVGEWYKSKTNWGDMVHAKLYPGAENSGNLVTMVKHQAKLIAEDKNIGHLLIDGPPGIGCPVNSSLSGAHYAILVTEPTQSGLHDLKRIFEVSKHFDLDNFLVINKYDINNEMTGKILEFAEKKDMKLLGKIPFDKRIVNAQVNLQTPVDLQNNKELKKIFNEIFKKFMENIKGE</sequence>
<dbReference type="InterPro" id="IPR002586">
    <property type="entry name" value="CobQ/CobB/MinD/ParA_Nub-bd_dom"/>
</dbReference>
<dbReference type="Proteomes" id="UP000324143">
    <property type="component" value="Unassembled WGS sequence"/>
</dbReference>
<dbReference type="Pfam" id="PF00037">
    <property type="entry name" value="Fer4"/>
    <property type="match status" value="2"/>
</dbReference>
<reference evidence="5" key="1">
    <citation type="submission" date="2019-08" db="EMBL/GenBank/DDBJ databases">
        <title>Genomic characterization of a novel candidate phylum (ARYD3) from a high temperature, high salinity tertiary oil reservoir in north central Oklahoma, USA.</title>
        <authorList>
            <person name="Youssef N.H."/>
            <person name="Yadav A."/>
            <person name="Elshahed M.S."/>
        </authorList>
    </citation>
    <scope>NUCLEOTIDE SEQUENCE [LARGE SCALE GENOMIC DNA]</scope>
    <source>
        <strain evidence="5">ARYD3</strain>
    </source>
</reference>